<name>A0A916T5F6_9ACTN</name>
<dbReference type="SUPFAM" id="SSF102405">
    <property type="entry name" value="MCP/YpsA-like"/>
    <property type="match status" value="1"/>
</dbReference>
<dbReference type="Gene3D" id="1.10.10.10">
    <property type="entry name" value="Winged helix-like DNA-binding domain superfamily/Winged helix DNA-binding domain"/>
    <property type="match status" value="1"/>
</dbReference>
<dbReference type="PANTHER" id="PTHR43022:SF1">
    <property type="entry name" value="PROTEIN SMF"/>
    <property type="match status" value="1"/>
</dbReference>
<evidence type="ECO:0008006" key="7">
    <source>
        <dbReference type="Google" id="ProtNLM"/>
    </source>
</evidence>
<comment type="similarity">
    <text evidence="1">Belongs to the DprA/Smf family.</text>
</comment>
<evidence type="ECO:0000313" key="5">
    <source>
        <dbReference type="EMBL" id="GGB30259.1"/>
    </source>
</evidence>
<dbReference type="InterPro" id="IPR036388">
    <property type="entry name" value="WH-like_DNA-bd_sf"/>
</dbReference>
<dbReference type="RefSeq" id="WP_188586273.1">
    <property type="nucleotide sequence ID" value="NZ_BMGC01000010.1"/>
</dbReference>
<sequence length="386" mass="39175">MSSTQHAYAYLSRVAEPPNPAVARLVAEVGAVEAAAAIRRRVAPPGHQEALDATETTYEIDLAVQDLATVEACGGRLVTPEDAEWPAWTLHALNTASTSARGGAPLALWVRGPARLDELTERSIALVGSRAASSYGSHVTSTLAGELGQSGWAVVSGGAYGIDACAHRAALAMGASTVAVLACGIDRDYPVAHARLLAQIAGTGAVISEYPPGISAAKHRFLTRNRLVAALSRAVVVVEAGRRSGAANTAAWARRIGVPLGAVPGPITSAVSVGCHQMISEGQACLVADSAAAQRLAAPDGLTLFDSVDTAATRASTDDGTPSSGTGAHDDPVLTCLPGRGGVSVSDVANSAGLPVADVRARLALLEVAGSVVRGPDGWRRARTGG</sequence>
<gene>
    <name evidence="5" type="ORF">GCM10011489_18010</name>
</gene>
<keyword evidence="6" id="KW-1185">Reference proteome</keyword>
<dbReference type="InterPro" id="IPR003488">
    <property type="entry name" value="DprA"/>
</dbReference>
<dbReference type="GO" id="GO:0009294">
    <property type="term" value="P:DNA-mediated transformation"/>
    <property type="evidence" value="ECO:0007669"/>
    <property type="project" value="InterPro"/>
</dbReference>
<dbReference type="InterPro" id="IPR057666">
    <property type="entry name" value="DrpA_SLOG"/>
</dbReference>
<dbReference type="Pfam" id="PF02481">
    <property type="entry name" value="DNA_processg_A"/>
    <property type="match status" value="1"/>
</dbReference>
<evidence type="ECO:0000259" key="3">
    <source>
        <dbReference type="Pfam" id="PF02481"/>
    </source>
</evidence>
<feature type="compositionally biased region" description="Polar residues" evidence="2">
    <location>
        <begin position="313"/>
        <end position="326"/>
    </location>
</feature>
<dbReference type="Pfam" id="PF17782">
    <property type="entry name" value="WHD_DprA"/>
    <property type="match status" value="1"/>
</dbReference>
<reference evidence="5" key="2">
    <citation type="submission" date="2020-09" db="EMBL/GenBank/DDBJ databases">
        <authorList>
            <person name="Sun Q."/>
            <person name="Zhou Y."/>
        </authorList>
    </citation>
    <scope>NUCLEOTIDE SEQUENCE</scope>
    <source>
        <strain evidence="5">CGMCC 1.12827</strain>
    </source>
</reference>
<accession>A0A916T5F6</accession>
<evidence type="ECO:0000256" key="2">
    <source>
        <dbReference type="SAM" id="MobiDB-lite"/>
    </source>
</evidence>
<evidence type="ECO:0000313" key="6">
    <source>
        <dbReference type="Proteomes" id="UP000621454"/>
    </source>
</evidence>
<feature type="domain" description="DprA winged helix" evidence="4">
    <location>
        <begin position="324"/>
        <end position="378"/>
    </location>
</feature>
<dbReference type="InterPro" id="IPR041614">
    <property type="entry name" value="DprA_WH"/>
</dbReference>
<feature type="region of interest" description="Disordered" evidence="2">
    <location>
        <begin position="313"/>
        <end position="332"/>
    </location>
</feature>
<protein>
    <recommendedName>
        <fullName evidence="7">DNA processing protein</fullName>
    </recommendedName>
</protein>
<dbReference type="Gene3D" id="3.40.50.450">
    <property type="match status" value="1"/>
</dbReference>
<proteinExistence type="inferred from homology"/>
<comment type="caution">
    <text evidence="5">The sequence shown here is derived from an EMBL/GenBank/DDBJ whole genome shotgun (WGS) entry which is preliminary data.</text>
</comment>
<evidence type="ECO:0000256" key="1">
    <source>
        <dbReference type="ARBA" id="ARBA00006525"/>
    </source>
</evidence>
<dbReference type="PANTHER" id="PTHR43022">
    <property type="entry name" value="PROTEIN SMF"/>
    <property type="match status" value="1"/>
</dbReference>
<dbReference type="EMBL" id="BMGC01000010">
    <property type="protein sequence ID" value="GGB30259.1"/>
    <property type="molecule type" value="Genomic_DNA"/>
</dbReference>
<dbReference type="Proteomes" id="UP000621454">
    <property type="component" value="Unassembled WGS sequence"/>
</dbReference>
<organism evidence="5 6">
    <name type="scientific">Gordonia jinhuaensis</name>
    <dbReference type="NCBI Taxonomy" id="1517702"/>
    <lineage>
        <taxon>Bacteria</taxon>
        <taxon>Bacillati</taxon>
        <taxon>Actinomycetota</taxon>
        <taxon>Actinomycetes</taxon>
        <taxon>Mycobacteriales</taxon>
        <taxon>Gordoniaceae</taxon>
        <taxon>Gordonia</taxon>
    </lineage>
</organism>
<dbReference type="NCBIfam" id="TIGR00732">
    <property type="entry name" value="dprA"/>
    <property type="match status" value="1"/>
</dbReference>
<dbReference type="AlphaFoldDB" id="A0A916T5F6"/>
<reference evidence="5" key="1">
    <citation type="journal article" date="2014" name="Int. J. Syst. Evol. Microbiol.">
        <title>Complete genome sequence of Corynebacterium casei LMG S-19264T (=DSM 44701T), isolated from a smear-ripened cheese.</title>
        <authorList>
            <consortium name="US DOE Joint Genome Institute (JGI-PGF)"/>
            <person name="Walter F."/>
            <person name="Albersmeier A."/>
            <person name="Kalinowski J."/>
            <person name="Ruckert C."/>
        </authorList>
    </citation>
    <scope>NUCLEOTIDE SEQUENCE</scope>
    <source>
        <strain evidence="5">CGMCC 1.12827</strain>
    </source>
</reference>
<evidence type="ECO:0000259" key="4">
    <source>
        <dbReference type="Pfam" id="PF17782"/>
    </source>
</evidence>
<feature type="domain" description="Smf/DprA SLOG" evidence="3">
    <location>
        <begin position="77"/>
        <end position="289"/>
    </location>
</feature>